<protein>
    <submittedName>
        <fullName evidence="1">Plasmid mobilization relaxosome protein MobC</fullName>
    </submittedName>
</protein>
<dbReference type="Proteomes" id="UP000230390">
    <property type="component" value="Unassembled WGS sequence"/>
</dbReference>
<dbReference type="EMBL" id="PDOC01000023">
    <property type="protein sequence ID" value="PIL42631.1"/>
    <property type="molecule type" value="Genomic_DNA"/>
</dbReference>
<dbReference type="RefSeq" id="WP_099792659.1">
    <property type="nucleotide sequence ID" value="NZ_JBHLYV010000088.1"/>
</dbReference>
<keyword evidence="2" id="KW-1185">Reference proteome</keyword>
<dbReference type="Pfam" id="PF21983">
    <property type="entry name" value="NikA-like"/>
    <property type="match status" value="1"/>
</dbReference>
<reference evidence="1 2" key="1">
    <citation type="submission" date="2017-10" db="EMBL/GenBank/DDBJ databases">
        <title>Massilia psychrophilum sp. nov., a novel purple-pigmented bacterium isolated from Tianshan glacier, Xinjiang Municipality, China.</title>
        <authorList>
            <person name="Wang H."/>
        </authorList>
    </citation>
    <scope>NUCLEOTIDE SEQUENCE [LARGE SCALE GENOMIC DNA]</scope>
    <source>
        <strain evidence="1 2">JCM 30074</strain>
    </source>
</reference>
<name>A0A2G8T9C0_9BURK</name>
<organism evidence="1 2">
    <name type="scientific">Massilia eurypsychrophila</name>
    <dbReference type="NCBI Taxonomy" id="1485217"/>
    <lineage>
        <taxon>Bacteria</taxon>
        <taxon>Pseudomonadati</taxon>
        <taxon>Pseudomonadota</taxon>
        <taxon>Betaproteobacteria</taxon>
        <taxon>Burkholderiales</taxon>
        <taxon>Oxalobacteraceae</taxon>
        <taxon>Telluria group</taxon>
        <taxon>Massilia</taxon>
    </lineage>
</organism>
<proteinExistence type="predicted"/>
<sequence length="120" mass="13322">MARPKKTEEPLSEPFSFRTGATVAAALRTKIEQSGLSKAEFFRDVALNNKTVVVARPIASLDKKRMQFLFNKTSNNMNQIAHVLNSANTSGRLSDSLCKDSLRALEEIAKYLKVALNHVD</sequence>
<dbReference type="InterPro" id="IPR053842">
    <property type="entry name" value="NikA-like"/>
</dbReference>
<evidence type="ECO:0000313" key="1">
    <source>
        <dbReference type="EMBL" id="PIL42631.1"/>
    </source>
</evidence>
<evidence type="ECO:0000313" key="2">
    <source>
        <dbReference type="Proteomes" id="UP000230390"/>
    </source>
</evidence>
<dbReference type="AlphaFoldDB" id="A0A2G8T9C0"/>
<gene>
    <name evidence="1" type="ORF">CR105_23150</name>
</gene>
<accession>A0A2G8T9C0</accession>
<comment type="caution">
    <text evidence="1">The sequence shown here is derived from an EMBL/GenBank/DDBJ whole genome shotgun (WGS) entry which is preliminary data.</text>
</comment>